<dbReference type="Proteomes" id="UP001352263">
    <property type="component" value="Unassembled WGS sequence"/>
</dbReference>
<protein>
    <submittedName>
        <fullName evidence="1">YqiA/YcfP family alpha/beta fold hydrolase</fullName>
    </submittedName>
</protein>
<evidence type="ECO:0000313" key="2">
    <source>
        <dbReference type="Proteomes" id="UP001352263"/>
    </source>
</evidence>
<organism evidence="1 2">
    <name type="scientific">Noviherbaspirillum album</name>
    <dbReference type="NCBI Taxonomy" id="3080276"/>
    <lineage>
        <taxon>Bacteria</taxon>
        <taxon>Pseudomonadati</taxon>
        <taxon>Pseudomonadota</taxon>
        <taxon>Betaproteobacteria</taxon>
        <taxon>Burkholderiales</taxon>
        <taxon>Oxalobacteraceae</taxon>
        <taxon>Noviherbaspirillum</taxon>
    </lineage>
</organism>
<accession>A0ABU6J6H4</accession>
<comment type="caution">
    <text evidence="1">The sequence shown here is derived from an EMBL/GenBank/DDBJ whole genome shotgun (WGS) entry which is preliminary data.</text>
</comment>
<dbReference type="Gene3D" id="3.40.50.1820">
    <property type="entry name" value="alpha/beta hydrolase"/>
    <property type="match status" value="1"/>
</dbReference>
<dbReference type="GO" id="GO:0016787">
    <property type="term" value="F:hydrolase activity"/>
    <property type="evidence" value="ECO:0007669"/>
    <property type="project" value="UniProtKB-KW"/>
</dbReference>
<proteinExistence type="predicted"/>
<keyword evidence="1" id="KW-0378">Hydrolase</keyword>
<sequence>MILYLHGFRSSPQSFKARILAQRMEALGRASEYRCPQLPASPREAIAQAREIAGNVKPEELSLIGSSLGGYYATHLAEALGCRAVLLNPAVQPPRDLEKYVGVTTAYHSEERFEFKHEYIDELKSLAVHRISLPQRYFLIAATGDEVLDWQEMVAHYPGARHVVINGSDHGISEFDAYADRVLQFCGIESGSPQ</sequence>
<reference evidence="1 2" key="1">
    <citation type="submission" date="2023-10" db="EMBL/GenBank/DDBJ databases">
        <title>Noviherbaspirillum sp. CPCC 100848 genome assembly.</title>
        <authorList>
            <person name="Li X.Y."/>
            <person name="Fang X.M."/>
        </authorList>
    </citation>
    <scope>NUCLEOTIDE SEQUENCE [LARGE SCALE GENOMIC DNA]</scope>
    <source>
        <strain evidence="1 2">CPCC 100848</strain>
    </source>
</reference>
<dbReference type="PANTHER" id="PTHR35602:SF3">
    <property type="entry name" value="ESTERASE YQIA"/>
    <property type="match status" value="1"/>
</dbReference>
<name>A0ABU6J6H4_9BURK</name>
<dbReference type="InterPro" id="IPR029058">
    <property type="entry name" value="AB_hydrolase_fold"/>
</dbReference>
<evidence type="ECO:0000313" key="1">
    <source>
        <dbReference type="EMBL" id="MEC4719243.1"/>
    </source>
</evidence>
<keyword evidence="2" id="KW-1185">Reference proteome</keyword>
<dbReference type="EMBL" id="JAWIIV010000005">
    <property type="protein sequence ID" value="MEC4719243.1"/>
    <property type="molecule type" value="Genomic_DNA"/>
</dbReference>
<dbReference type="SUPFAM" id="SSF53474">
    <property type="entry name" value="alpha/beta-Hydrolases"/>
    <property type="match status" value="1"/>
</dbReference>
<dbReference type="RefSeq" id="WP_326505955.1">
    <property type="nucleotide sequence ID" value="NZ_JAWIIV010000005.1"/>
</dbReference>
<dbReference type="InterPro" id="IPR008886">
    <property type="entry name" value="UPF0227/Esterase_YqiA"/>
</dbReference>
<gene>
    <name evidence="1" type="ORF">RY831_08795</name>
</gene>
<dbReference type="PANTHER" id="PTHR35602">
    <property type="entry name" value="ESTERASE YQIA-RELATED"/>
    <property type="match status" value="1"/>
</dbReference>
<dbReference type="Pfam" id="PF05728">
    <property type="entry name" value="UPF0227"/>
    <property type="match status" value="1"/>
</dbReference>